<evidence type="ECO:0000313" key="7">
    <source>
        <dbReference type="Proteomes" id="UP001417504"/>
    </source>
</evidence>
<evidence type="ECO:0000256" key="4">
    <source>
        <dbReference type="ARBA" id="ARBA00023163"/>
    </source>
</evidence>
<evidence type="ECO:0000256" key="3">
    <source>
        <dbReference type="ARBA" id="ARBA00023125"/>
    </source>
</evidence>
<keyword evidence="5" id="KW-0539">Nucleus</keyword>
<accession>A0AAP0I5V4</accession>
<dbReference type="AlphaFoldDB" id="A0AAP0I5V4"/>
<dbReference type="EMBL" id="JBBNAE010000007">
    <property type="protein sequence ID" value="KAK9109170.1"/>
    <property type="molecule type" value="Genomic_DNA"/>
</dbReference>
<sequence length="246" mass="27865">MYMPNDNCQLTLVGENEEEYVVKYISSCSALSGGLRGFSIAHGLVERDTVIFHLVEAAKFKTSEESKLADLQPPRKDLENCSAEDSLEVLEGINGIKFEDIITDQSKFTVIVNGLNIDSQLPDDTRLKYCKFYCSENGFLHNKLIEGMNRKLVAGMISGTVDIADAIEVSKFRLSIHEFDSINAHLGAFELMGMEVAFLREQLQQAVVGTTKESKVMEKHLELMTIETKHFHEEDMDDDFMKTWMY</sequence>
<dbReference type="GO" id="GO:0003677">
    <property type="term" value="F:DNA binding"/>
    <property type="evidence" value="ECO:0007669"/>
    <property type="project" value="UniProtKB-KW"/>
</dbReference>
<keyword evidence="2" id="KW-0805">Transcription regulation</keyword>
<comment type="subcellular location">
    <subcellularLocation>
        <location evidence="1">Nucleus</location>
    </subcellularLocation>
</comment>
<dbReference type="GO" id="GO:0005634">
    <property type="term" value="C:nucleus"/>
    <property type="evidence" value="ECO:0007669"/>
    <property type="project" value="UniProtKB-SubCell"/>
</dbReference>
<keyword evidence="7" id="KW-1185">Reference proteome</keyword>
<keyword evidence="4" id="KW-0804">Transcription</keyword>
<reference evidence="6 7" key="1">
    <citation type="submission" date="2024-01" db="EMBL/GenBank/DDBJ databases">
        <title>Genome assemblies of Stephania.</title>
        <authorList>
            <person name="Yang L."/>
        </authorList>
    </citation>
    <scope>NUCLEOTIDE SEQUENCE [LARGE SCALE GENOMIC DNA]</scope>
    <source>
        <strain evidence="6">QJT</strain>
        <tissue evidence="6">Leaf</tissue>
    </source>
</reference>
<protein>
    <submittedName>
        <fullName evidence="6">Uncharacterized protein</fullName>
    </submittedName>
</protein>
<organism evidence="6 7">
    <name type="scientific">Stephania japonica</name>
    <dbReference type="NCBI Taxonomy" id="461633"/>
    <lineage>
        <taxon>Eukaryota</taxon>
        <taxon>Viridiplantae</taxon>
        <taxon>Streptophyta</taxon>
        <taxon>Embryophyta</taxon>
        <taxon>Tracheophyta</taxon>
        <taxon>Spermatophyta</taxon>
        <taxon>Magnoliopsida</taxon>
        <taxon>Ranunculales</taxon>
        <taxon>Menispermaceae</taxon>
        <taxon>Menispermoideae</taxon>
        <taxon>Cissampelideae</taxon>
        <taxon>Stephania</taxon>
    </lineage>
</organism>
<dbReference type="SUPFAM" id="SSF101936">
    <property type="entry name" value="DNA-binding pseudobarrel domain"/>
    <property type="match status" value="1"/>
</dbReference>
<keyword evidence="3" id="KW-0238">DNA-binding</keyword>
<evidence type="ECO:0000313" key="6">
    <source>
        <dbReference type="EMBL" id="KAK9109170.1"/>
    </source>
</evidence>
<evidence type="ECO:0000256" key="2">
    <source>
        <dbReference type="ARBA" id="ARBA00023015"/>
    </source>
</evidence>
<dbReference type="Proteomes" id="UP001417504">
    <property type="component" value="Unassembled WGS sequence"/>
</dbReference>
<evidence type="ECO:0000256" key="5">
    <source>
        <dbReference type="ARBA" id="ARBA00023242"/>
    </source>
</evidence>
<dbReference type="InterPro" id="IPR015300">
    <property type="entry name" value="DNA-bd_pseudobarrel_sf"/>
</dbReference>
<comment type="caution">
    <text evidence="6">The sequence shown here is derived from an EMBL/GenBank/DDBJ whole genome shotgun (WGS) entry which is preliminary data.</text>
</comment>
<proteinExistence type="predicted"/>
<name>A0AAP0I5V4_9MAGN</name>
<evidence type="ECO:0000256" key="1">
    <source>
        <dbReference type="ARBA" id="ARBA00004123"/>
    </source>
</evidence>
<gene>
    <name evidence="6" type="ORF">Sjap_017230</name>
</gene>